<dbReference type="PANTHER" id="PTHR46889">
    <property type="entry name" value="TRANSPOSASE INSF FOR INSERTION SEQUENCE IS3B-RELATED"/>
    <property type="match status" value="1"/>
</dbReference>
<keyword evidence="3" id="KW-1185">Reference proteome</keyword>
<dbReference type="InterPro" id="IPR012337">
    <property type="entry name" value="RNaseH-like_sf"/>
</dbReference>
<gene>
    <name evidence="2" type="ORF">L21SP2_3313</name>
</gene>
<dbReference type="InterPro" id="IPR036397">
    <property type="entry name" value="RNaseH_sf"/>
</dbReference>
<dbReference type="Proteomes" id="UP000018680">
    <property type="component" value="Chromosome"/>
</dbReference>
<evidence type="ECO:0000313" key="2">
    <source>
        <dbReference type="EMBL" id="AHC16653.1"/>
    </source>
</evidence>
<protein>
    <submittedName>
        <fullName evidence="2">Mobile element protein</fullName>
    </submittedName>
</protein>
<dbReference type="RefSeq" id="WP_024269543.1">
    <property type="nucleotide sequence ID" value="NC_023035.1"/>
</dbReference>
<dbReference type="SUPFAM" id="SSF53098">
    <property type="entry name" value="Ribonuclease H-like"/>
    <property type="match status" value="1"/>
</dbReference>
<dbReference type="GO" id="GO:0015074">
    <property type="term" value="P:DNA integration"/>
    <property type="evidence" value="ECO:0007669"/>
    <property type="project" value="InterPro"/>
</dbReference>
<dbReference type="PROSITE" id="PS50994">
    <property type="entry name" value="INTEGRASE"/>
    <property type="match status" value="1"/>
</dbReference>
<accession>V5WLZ0</accession>
<name>V5WLZ0_9SPIO</name>
<dbReference type="eggNOG" id="COG2801">
    <property type="taxonomic scope" value="Bacteria"/>
</dbReference>
<dbReference type="HOGENOM" id="CLU_052956_0_0_12"/>
<dbReference type="InterPro" id="IPR050900">
    <property type="entry name" value="Transposase_IS3/IS150/IS904"/>
</dbReference>
<sequence>MSKNASYSRYSTSFKLAVNLGIADQADISSLPTSTRHNFRNADFTDIVGKKYEGLTNRLEEIKDILDSRTATAVAHSIARVAFFLKRLGKNAHRLNKIKSPQIRESFIYLVERTKQFIPDKQILKFFDMTPRRFNLWKANPIGCTRAPRFECVASYPTQLTNNEIAKLIKAFRDPIKSAWSAFAIAATLVRERIVISSIPTILSYARDLGLHKRKVKNKKQKRGSIEAEDVDEVWHMDVTQIKSTEGIVHYLHLLIDNYSRKILSWHLDTKLRARNSRVVTRKAITQMADKKKSAMLITDGGSEFDNMMMRTTLAGTGLELMIAGKDVDFSNSMIEAVNKSLKYRHIFPRGLPKANRLWESLKHYIEEYNCRPHTKLKGLTPNEVYSGYELDEELYKLLMSDAREKRMEINRSSCPPCQPVPPVYPFDEPVVEIQAYKGTETDKTCEAGTCSKVKSGGDCRSCSK</sequence>
<evidence type="ECO:0000259" key="1">
    <source>
        <dbReference type="PROSITE" id="PS50994"/>
    </source>
</evidence>
<reference evidence="2 3" key="1">
    <citation type="journal article" date="2015" name="Stand. Genomic Sci.">
        <title>Complete genome sequence and description of Salinispira pacifica gen. nov., sp. nov., a novel spirochaete isolated form a hypersaline microbial mat.</title>
        <authorList>
            <person name="Ben Hania W."/>
            <person name="Joseph M."/>
            <person name="Schumann P."/>
            <person name="Bunk B."/>
            <person name="Fiebig A."/>
            <person name="Sproer C."/>
            <person name="Klenk H.P."/>
            <person name="Fardeau M.L."/>
            <person name="Spring S."/>
        </authorList>
    </citation>
    <scope>NUCLEOTIDE SEQUENCE [LARGE SCALE GENOMIC DNA]</scope>
    <source>
        <strain evidence="2 3">L21-RPul-D2</strain>
    </source>
</reference>
<dbReference type="Pfam" id="PF00665">
    <property type="entry name" value="rve"/>
    <property type="match status" value="1"/>
</dbReference>
<dbReference type="Gene3D" id="3.30.420.10">
    <property type="entry name" value="Ribonuclease H-like superfamily/Ribonuclease H"/>
    <property type="match status" value="1"/>
</dbReference>
<organism evidence="2 3">
    <name type="scientific">Salinispira pacifica</name>
    <dbReference type="NCBI Taxonomy" id="1307761"/>
    <lineage>
        <taxon>Bacteria</taxon>
        <taxon>Pseudomonadati</taxon>
        <taxon>Spirochaetota</taxon>
        <taxon>Spirochaetia</taxon>
        <taxon>Spirochaetales</taxon>
        <taxon>Spirochaetaceae</taxon>
        <taxon>Salinispira</taxon>
    </lineage>
</organism>
<dbReference type="KEGG" id="slr:L21SP2_3313"/>
<dbReference type="EMBL" id="CP006939">
    <property type="protein sequence ID" value="AHC16653.1"/>
    <property type="molecule type" value="Genomic_DNA"/>
</dbReference>
<feature type="domain" description="Integrase catalytic" evidence="1">
    <location>
        <begin position="223"/>
        <end position="390"/>
    </location>
</feature>
<evidence type="ECO:0000313" key="3">
    <source>
        <dbReference type="Proteomes" id="UP000018680"/>
    </source>
</evidence>
<dbReference type="STRING" id="1307761.L21SP2_3313"/>
<dbReference type="InterPro" id="IPR001584">
    <property type="entry name" value="Integrase_cat-core"/>
</dbReference>
<proteinExistence type="predicted"/>
<dbReference type="PANTHER" id="PTHR46889:SF5">
    <property type="entry name" value="INTEGRASE PROTEIN"/>
    <property type="match status" value="1"/>
</dbReference>
<dbReference type="OrthoDB" id="345333at2"/>
<dbReference type="AlphaFoldDB" id="V5WLZ0"/>
<dbReference type="GO" id="GO:0003676">
    <property type="term" value="F:nucleic acid binding"/>
    <property type="evidence" value="ECO:0007669"/>
    <property type="project" value="InterPro"/>
</dbReference>